<organism evidence="2 3">
    <name type="scientific">Moorena producens (strain JHB)</name>
    <dbReference type="NCBI Taxonomy" id="1454205"/>
    <lineage>
        <taxon>Bacteria</taxon>
        <taxon>Bacillati</taxon>
        <taxon>Cyanobacteriota</taxon>
        <taxon>Cyanophyceae</taxon>
        <taxon>Coleofasciculales</taxon>
        <taxon>Coleofasciculaceae</taxon>
        <taxon>Moorena</taxon>
    </lineage>
</organism>
<dbReference type="InterPro" id="IPR055259">
    <property type="entry name" value="YkvP/CgeB_Glyco_trans-like"/>
</dbReference>
<dbReference type="Gene3D" id="3.40.50.2000">
    <property type="entry name" value="Glycogen Phosphorylase B"/>
    <property type="match status" value="1"/>
</dbReference>
<proteinExistence type="predicted"/>
<sequence>MTPWISLAKEIVGEQHFDQVWINDLLWINDLVISPGRGGDISEAQLAMLATLAPVRVGLLTESVYDYTDQEMAVHPDLQRRQAVVEKFLPYLTHVVAYDEADVAKVEYGSGLPCMWSPSPVVGSLIHEDVPPPTYNQAFFSGGVHHGRQMWLKHPLLQEHFSRLSSPDQGTLYAQVFDCLHSPPVRCLIQNPLALPFYSVYLNAVRRIRKRSYIRWLRGLQLGVAVVNLPHFVKSYTPRVIEGMAAGRPVLSWEIPNRPRNKALFQDGQEILLFNTPDQLAAHIQRLQSDALFAQQITENARRRIRKFHTTDKRVQQILKWIQTGKKPIYQ</sequence>
<reference evidence="3" key="1">
    <citation type="submission" date="2016-10" db="EMBL/GenBank/DDBJ databases">
        <title>Comparative genomics uncovers the prolific and rare metabolic potential of the cyanobacterial genus Moorea.</title>
        <authorList>
            <person name="Leao T."/>
            <person name="Castelao G."/>
            <person name="Korobeynikov A."/>
            <person name="Monroe E.A."/>
            <person name="Podell S."/>
            <person name="Glukhov E."/>
            <person name="Allen E."/>
            <person name="Gerwick W.H."/>
            <person name="Gerwick L."/>
        </authorList>
    </citation>
    <scope>NUCLEOTIDE SEQUENCE [LARGE SCALE GENOMIC DNA]</scope>
    <source>
        <strain evidence="3">JHB</strain>
    </source>
</reference>
<dbReference type="Pfam" id="PF13524">
    <property type="entry name" value="Glyco_trans_1_2"/>
    <property type="match status" value="1"/>
</dbReference>
<feature type="domain" description="Spore protein YkvP/CgeB glycosyl transferase-like" evidence="1">
    <location>
        <begin position="206"/>
        <end position="319"/>
    </location>
</feature>
<dbReference type="AlphaFoldDB" id="A0A1D9FY49"/>
<dbReference type="SUPFAM" id="SSF53756">
    <property type="entry name" value="UDP-Glycosyltransferase/glycogen phosphorylase"/>
    <property type="match status" value="1"/>
</dbReference>
<accession>A0A1D9FY49</accession>
<evidence type="ECO:0000313" key="2">
    <source>
        <dbReference type="EMBL" id="AOY80306.2"/>
    </source>
</evidence>
<dbReference type="EMBL" id="CP017708">
    <property type="protein sequence ID" value="AOY80306.2"/>
    <property type="molecule type" value="Genomic_DNA"/>
</dbReference>
<dbReference type="Proteomes" id="UP000176944">
    <property type="component" value="Chromosome"/>
</dbReference>
<protein>
    <submittedName>
        <fullName evidence="2">Glycosyltransferase</fullName>
    </submittedName>
</protein>
<gene>
    <name evidence="2" type="ORF">BJP36_10625</name>
</gene>
<evidence type="ECO:0000259" key="1">
    <source>
        <dbReference type="Pfam" id="PF13524"/>
    </source>
</evidence>
<name>A0A1D9FY49_MOOP1</name>
<evidence type="ECO:0000313" key="3">
    <source>
        <dbReference type="Proteomes" id="UP000176944"/>
    </source>
</evidence>